<dbReference type="InterPro" id="IPR005182">
    <property type="entry name" value="YdbS-like_PH"/>
</dbReference>
<keyword evidence="5" id="KW-1185">Reference proteome</keyword>
<feature type="compositionally biased region" description="Polar residues" evidence="1">
    <location>
        <begin position="1"/>
        <end position="12"/>
    </location>
</feature>
<dbReference type="OrthoDB" id="301911at2157"/>
<evidence type="ECO:0000256" key="2">
    <source>
        <dbReference type="SAM" id="Phobius"/>
    </source>
</evidence>
<dbReference type="Pfam" id="PF03703">
    <property type="entry name" value="bPH_2"/>
    <property type="match status" value="1"/>
</dbReference>
<evidence type="ECO:0000313" key="4">
    <source>
        <dbReference type="EMBL" id="SNZ04767.1"/>
    </source>
</evidence>
<keyword evidence="2" id="KW-1133">Transmembrane helix</keyword>
<accession>A0A285N7C9</accession>
<feature type="transmembrane region" description="Helical" evidence="2">
    <location>
        <begin position="117"/>
        <end position="137"/>
    </location>
</feature>
<feature type="compositionally biased region" description="Low complexity" evidence="1">
    <location>
        <begin position="32"/>
        <end position="63"/>
    </location>
</feature>
<organism evidence="4 5">
    <name type="scientific">Natronoarchaeum philippinense</name>
    <dbReference type="NCBI Taxonomy" id="558529"/>
    <lineage>
        <taxon>Archaea</taxon>
        <taxon>Methanobacteriati</taxon>
        <taxon>Methanobacteriota</taxon>
        <taxon>Stenosarchaea group</taxon>
        <taxon>Halobacteria</taxon>
        <taxon>Halobacteriales</taxon>
        <taxon>Natronoarchaeaceae</taxon>
    </lineage>
</organism>
<protein>
    <recommendedName>
        <fullName evidence="3">YdbS-like PH domain-containing protein</fullName>
    </recommendedName>
</protein>
<dbReference type="PANTHER" id="PTHR34473:SF3">
    <property type="entry name" value="TRANSMEMBRANE PROTEIN-RELATED"/>
    <property type="match status" value="1"/>
</dbReference>
<dbReference type="Proteomes" id="UP000219453">
    <property type="component" value="Unassembled WGS sequence"/>
</dbReference>
<evidence type="ECO:0000256" key="1">
    <source>
        <dbReference type="SAM" id="MobiDB-lite"/>
    </source>
</evidence>
<reference evidence="4 5" key="1">
    <citation type="submission" date="2017-09" db="EMBL/GenBank/DDBJ databases">
        <authorList>
            <person name="Ehlers B."/>
            <person name="Leendertz F.H."/>
        </authorList>
    </citation>
    <scope>NUCLEOTIDE SEQUENCE [LARGE SCALE GENOMIC DNA]</scope>
    <source>
        <strain evidence="4 5">DSM 27208</strain>
    </source>
</reference>
<dbReference type="EMBL" id="OBEJ01000001">
    <property type="protein sequence ID" value="SNZ04767.1"/>
    <property type="molecule type" value="Genomic_DNA"/>
</dbReference>
<dbReference type="AlphaFoldDB" id="A0A285N7C9"/>
<dbReference type="PANTHER" id="PTHR34473">
    <property type="entry name" value="UPF0699 TRANSMEMBRANE PROTEIN YDBS"/>
    <property type="match status" value="1"/>
</dbReference>
<feature type="region of interest" description="Disordered" evidence="1">
    <location>
        <begin position="1"/>
        <end position="68"/>
    </location>
</feature>
<sequence>MSGNEPSGSASDDGTPPSDESVAESSTDGTDEPASAQDAESAAAQDADAASATASSARSTAPDGQIPDDVTAADLTIEPRSLHPNVRIVWILQSLLSAAILGVIVGAIGVAGFDLGIWVGGVAFLVVSVLTVLHAILRYRIWTYEVREDALYLERGVLTRVRTVVPYVRIQHVDASRGPVERAVGLASSVVYTAGTRGADVTIPGLTPERADDLQERLKQLAILAEGDDAV</sequence>
<evidence type="ECO:0000259" key="3">
    <source>
        <dbReference type="Pfam" id="PF03703"/>
    </source>
</evidence>
<keyword evidence="2" id="KW-0472">Membrane</keyword>
<feature type="transmembrane region" description="Helical" evidence="2">
    <location>
        <begin position="88"/>
        <end position="111"/>
    </location>
</feature>
<name>A0A285N7C9_NATPI</name>
<feature type="domain" description="YdbS-like PH" evidence="3">
    <location>
        <begin position="139"/>
        <end position="217"/>
    </location>
</feature>
<gene>
    <name evidence="4" type="ORF">SAMN06269185_0671</name>
</gene>
<keyword evidence="2" id="KW-0812">Transmembrane</keyword>
<evidence type="ECO:0000313" key="5">
    <source>
        <dbReference type="Proteomes" id="UP000219453"/>
    </source>
</evidence>
<proteinExistence type="predicted"/>